<name>A0A6P8HZ48_ACTTE</name>
<dbReference type="InterPro" id="IPR025160">
    <property type="entry name" value="AATF"/>
</dbReference>
<dbReference type="Proteomes" id="UP000515163">
    <property type="component" value="Unplaced"/>
</dbReference>
<evidence type="ECO:0000256" key="1">
    <source>
        <dbReference type="ARBA" id="ARBA00008966"/>
    </source>
</evidence>
<accession>A0A6P8HZ48</accession>
<gene>
    <name evidence="6" type="primary">LOC116296653</name>
</gene>
<dbReference type="InterPro" id="IPR012617">
    <property type="entry name" value="AATF_C"/>
</dbReference>
<feature type="region of interest" description="Disordered" evidence="2">
    <location>
        <begin position="60"/>
        <end position="182"/>
    </location>
</feature>
<dbReference type="PANTHER" id="PTHR15565:SF0">
    <property type="entry name" value="PROTEIN AATF"/>
    <property type="match status" value="1"/>
</dbReference>
<feature type="domain" description="Apoptosis-antagonizing transcription factor C-terminal" evidence="3">
    <location>
        <begin position="433"/>
        <end position="516"/>
    </location>
</feature>
<dbReference type="Pfam" id="PF13339">
    <property type="entry name" value="AATF-Che1"/>
    <property type="match status" value="1"/>
</dbReference>
<sequence length="532" mass="61391">MASIAEQIRSLSRPEPTHFDPEEDDFDITRAKLVSKDDNEELDGEKLDSSSLRKKNIALLADEDSKYHGRPVSRGEIARMRGDFQDSDESLEDDEEDDSDEREEIESDDDDGIKEKENREESNENEKDVEDDDDDEDDSEVDCDDSDEDDDDVENGRGLNDEEEEGRGIDSFSSSRREDEIEKGIAVKQQLSLWDSILEYRIRIQKAMMLANKLPQSDNINVFTSSNDINLKSVKDKERKSLMDFLYKLLKVQEKLLEGNPETRSILHPGNKNGKQDSEDDEEIPSDSEGEDEKKKSDEEEEESENIPSLKLPAKRKRDLTQEELSECITKRHAAFQSYRDSVISKWSEKTRLASGKLSSKSFSAFDKSALTQIKQILSDKPRLIRRTQLKRSSYRVLGKTDKDASTGTETEEQANAHLKDYDSEIFDDDDFYHQLLRELIERRTTTNTDDPIEMGRQWLELQKLRRKIKKKIDTKASKGRKLRYNVHSKLEGYMPPIETGTMPDSSRNELFSSLFGQSKTQTEIFDLDVFR</sequence>
<feature type="compositionally biased region" description="Acidic residues" evidence="2">
    <location>
        <begin position="278"/>
        <end position="291"/>
    </location>
</feature>
<evidence type="ECO:0000259" key="3">
    <source>
        <dbReference type="Pfam" id="PF08164"/>
    </source>
</evidence>
<evidence type="ECO:0000313" key="6">
    <source>
        <dbReference type="RefSeq" id="XP_031560566.1"/>
    </source>
</evidence>
<evidence type="ECO:0000313" key="5">
    <source>
        <dbReference type="Proteomes" id="UP000515163"/>
    </source>
</evidence>
<feature type="domain" description="AATF leucine zipper-containing" evidence="4">
    <location>
        <begin position="180"/>
        <end position="350"/>
    </location>
</feature>
<dbReference type="Pfam" id="PF08164">
    <property type="entry name" value="TRAUB"/>
    <property type="match status" value="1"/>
</dbReference>
<reference evidence="6" key="1">
    <citation type="submission" date="2025-08" db="UniProtKB">
        <authorList>
            <consortium name="RefSeq"/>
        </authorList>
    </citation>
    <scope>IDENTIFICATION</scope>
    <source>
        <tissue evidence="6">Tentacle</tissue>
    </source>
</reference>
<feature type="compositionally biased region" description="Basic and acidic residues" evidence="2">
    <location>
        <begin position="113"/>
        <end position="126"/>
    </location>
</feature>
<feature type="region of interest" description="Disordered" evidence="2">
    <location>
        <begin position="261"/>
        <end position="318"/>
    </location>
</feature>
<organism evidence="5 6">
    <name type="scientific">Actinia tenebrosa</name>
    <name type="common">Australian red waratah sea anemone</name>
    <dbReference type="NCBI Taxonomy" id="6105"/>
    <lineage>
        <taxon>Eukaryota</taxon>
        <taxon>Metazoa</taxon>
        <taxon>Cnidaria</taxon>
        <taxon>Anthozoa</taxon>
        <taxon>Hexacorallia</taxon>
        <taxon>Actiniaria</taxon>
        <taxon>Actiniidae</taxon>
        <taxon>Actinia</taxon>
    </lineage>
</organism>
<dbReference type="InterPro" id="IPR039223">
    <property type="entry name" value="AATF/Bfr2"/>
</dbReference>
<dbReference type="AlphaFoldDB" id="A0A6P8HZ48"/>
<feature type="compositionally biased region" description="Acidic residues" evidence="2">
    <location>
        <begin position="85"/>
        <end position="112"/>
    </location>
</feature>
<dbReference type="RefSeq" id="XP_031560566.1">
    <property type="nucleotide sequence ID" value="XM_031704706.1"/>
</dbReference>
<dbReference type="GO" id="GO:0005730">
    <property type="term" value="C:nucleolus"/>
    <property type="evidence" value="ECO:0007669"/>
    <property type="project" value="TreeGrafter"/>
</dbReference>
<dbReference type="InParanoid" id="A0A6P8HZ48"/>
<dbReference type="KEGG" id="aten:116296653"/>
<protein>
    <submittedName>
        <fullName evidence="6">Protein AATF-like</fullName>
    </submittedName>
</protein>
<feature type="region of interest" description="Disordered" evidence="2">
    <location>
        <begin position="1"/>
        <end position="28"/>
    </location>
</feature>
<evidence type="ECO:0000259" key="4">
    <source>
        <dbReference type="Pfam" id="PF13339"/>
    </source>
</evidence>
<keyword evidence="5" id="KW-1185">Reference proteome</keyword>
<feature type="compositionally biased region" description="Acidic residues" evidence="2">
    <location>
        <begin position="127"/>
        <end position="153"/>
    </location>
</feature>
<comment type="similarity">
    <text evidence="1">Belongs to the AATF family.</text>
</comment>
<dbReference type="OrthoDB" id="5783963at2759"/>
<dbReference type="GeneID" id="116296653"/>
<evidence type="ECO:0000256" key="2">
    <source>
        <dbReference type="SAM" id="MobiDB-lite"/>
    </source>
</evidence>
<proteinExistence type="inferred from homology"/>
<dbReference type="FunCoup" id="A0A6P8HZ48">
    <property type="interactions" value="2727"/>
</dbReference>
<dbReference type="PANTHER" id="PTHR15565">
    <property type="entry name" value="AATF PROTEIN APOPTOSIS ANTAGONIZING TRANSCRIPTION FACTOR"/>
    <property type="match status" value="1"/>
</dbReference>